<dbReference type="InterPro" id="IPR001605">
    <property type="entry name" value="PH_dom-spectrin-type"/>
</dbReference>
<evidence type="ECO:0000313" key="3">
    <source>
        <dbReference type="EMBL" id="KAI7813643.1"/>
    </source>
</evidence>
<feature type="compositionally biased region" description="Basic and acidic residues" evidence="1">
    <location>
        <begin position="188"/>
        <end position="256"/>
    </location>
</feature>
<feature type="domain" description="PH" evidence="2">
    <location>
        <begin position="63"/>
        <end position="171"/>
    </location>
</feature>
<dbReference type="AlphaFoldDB" id="A0A9W8CBP5"/>
<dbReference type="Pfam" id="PF00169">
    <property type="entry name" value="PH"/>
    <property type="match status" value="1"/>
</dbReference>
<dbReference type="SUPFAM" id="SSF50729">
    <property type="entry name" value="PH domain-like"/>
    <property type="match status" value="1"/>
</dbReference>
<dbReference type="InterPro" id="IPR011993">
    <property type="entry name" value="PH-like_dom_sf"/>
</dbReference>
<proteinExistence type="predicted"/>
<protein>
    <submittedName>
        <fullName evidence="3">Spectrin beta chain</fullName>
    </submittedName>
</protein>
<comment type="caution">
    <text evidence="3">The sequence shown here is derived from an EMBL/GenBank/DDBJ whole genome shotgun (WGS) entry which is preliminary data.</text>
</comment>
<sequence length="266" mass="30165">ARGEMYRPSSSLSAPVGRLDRPRARDRPKPRRRPRPKEPEEPRRSRSAPSQSIPTTPQPPTHTIQHEGFLYRKHEEEGKERSPNSKSWVNLFCVLKQGEIGFYKDARHRTTPYNDEPLLNLAICTFDTTNGYKKKKNVFILRTTADGDYIFLAKDEEDLKGWVNSINASLKEIEEIAKWEKATNSSTDPDKSERKERSEGAEPSEGAERSEKSERSDRSDKIEASDKSSEKRDASEKESGGRGERGERAERAERGSRGSSTSGKSK</sequence>
<name>A0A9W8CBP5_TRIRA</name>
<organism evidence="3 4">
    <name type="scientific">Triplophysa rosa</name>
    <name type="common">Cave loach</name>
    <dbReference type="NCBI Taxonomy" id="992332"/>
    <lineage>
        <taxon>Eukaryota</taxon>
        <taxon>Metazoa</taxon>
        <taxon>Chordata</taxon>
        <taxon>Craniata</taxon>
        <taxon>Vertebrata</taxon>
        <taxon>Euteleostomi</taxon>
        <taxon>Actinopterygii</taxon>
        <taxon>Neopterygii</taxon>
        <taxon>Teleostei</taxon>
        <taxon>Ostariophysi</taxon>
        <taxon>Cypriniformes</taxon>
        <taxon>Nemacheilidae</taxon>
        <taxon>Triplophysa</taxon>
    </lineage>
</organism>
<dbReference type="PRINTS" id="PR00683">
    <property type="entry name" value="SPECTRINPH"/>
</dbReference>
<dbReference type="SMART" id="SM00233">
    <property type="entry name" value="PH"/>
    <property type="match status" value="1"/>
</dbReference>
<feature type="region of interest" description="Disordered" evidence="1">
    <location>
        <begin position="1"/>
        <end position="64"/>
    </location>
</feature>
<feature type="region of interest" description="Disordered" evidence="1">
    <location>
        <begin position="181"/>
        <end position="266"/>
    </location>
</feature>
<feature type="compositionally biased region" description="Low complexity" evidence="1">
    <location>
        <begin position="257"/>
        <end position="266"/>
    </location>
</feature>
<evidence type="ECO:0000313" key="4">
    <source>
        <dbReference type="Proteomes" id="UP001059041"/>
    </source>
</evidence>
<evidence type="ECO:0000256" key="1">
    <source>
        <dbReference type="SAM" id="MobiDB-lite"/>
    </source>
</evidence>
<dbReference type="FunFam" id="2.30.29.30:FF:000024">
    <property type="entry name" value="Spectrin beta chain"/>
    <property type="match status" value="1"/>
</dbReference>
<dbReference type="Gene3D" id="2.30.29.30">
    <property type="entry name" value="Pleckstrin-homology domain (PH domain)/Phosphotyrosine-binding domain (PTB)"/>
    <property type="match status" value="1"/>
</dbReference>
<dbReference type="Proteomes" id="UP001059041">
    <property type="component" value="Linkage Group LG2"/>
</dbReference>
<dbReference type="EMBL" id="JAFHDT010000002">
    <property type="protein sequence ID" value="KAI7813643.1"/>
    <property type="molecule type" value="Genomic_DNA"/>
</dbReference>
<dbReference type="InterPro" id="IPR001849">
    <property type="entry name" value="PH_domain"/>
</dbReference>
<accession>A0A9W8CBP5</accession>
<dbReference type="GO" id="GO:0005543">
    <property type="term" value="F:phospholipid binding"/>
    <property type="evidence" value="ECO:0007669"/>
    <property type="project" value="InterPro"/>
</dbReference>
<feature type="compositionally biased region" description="Basic and acidic residues" evidence="1">
    <location>
        <begin position="18"/>
        <end position="27"/>
    </location>
</feature>
<feature type="non-terminal residue" evidence="3">
    <location>
        <position position="1"/>
    </location>
</feature>
<evidence type="ECO:0000259" key="2">
    <source>
        <dbReference type="PROSITE" id="PS50003"/>
    </source>
</evidence>
<keyword evidence="4" id="KW-1185">Reference proteome</keyword>
<gene>
    <name evidence="3" type="ORF">IRJ41_023257</name>
</gene>
<reference evidence="3" key="1">
    <citation type="submission" date="2021-02" db="EMBL/GenBank/DDBJ databases">
        <title>Comparative genomics reveals that relaxation of natural selection precedes convergent phenotypic evolution of cavefish.</title>
        <authorList>
            <person name="Peng Z."/>
        </authorList>
    </citation>
    <scope>NUCLEOTIDE SEQUENCE</scope>
    <source>
        <tissue evidence="3">Muscle</tissue>
    </source>
</reference>
<dbReference type="PROSITE" id="PS50003">
    <property type="entry name" value="PH_DOMAIN"/>
    <property type="match status" value="1"/>
</dbReference>